<feature type="compositionally biased region" description="Low complexity" evidence="1">
    <location>
        <begin position="25"/>
        <end position="40"/>
    </location>
</feature>
<keyword evidence="3" id="KW-1185">Reference proteome</keyword>
<reference evidence="2 3" key="1">
    <citation type="submission" date="2019-05" db="EMBL/GenBank/DDBJ databases">
        <title>Another draft genome of Portunus trituberculatus and its Hox gene families provides insights of decapod evolution.</title>
        <authorList>
            <person name="Jeong J.-H."/>
            <person name="Song I."/>
            <person name="Kim S."/>
            <person name="Choi T."/>
            <person name="Kim D."/>
            <person name="Ryu S."/>
            <person name="Kim W."/>
        </authorList>
    </citation>
    <scope>NUCLEOTIDE SEQUENCE [LARGE SCALE GENOMIC DNA]</scope>
    <source>
        <tissue evidence="2">Muscle</tissue>
    </source>
</reference>
<feature type="compositionally biased region" description="Basic and acidic residues" evidence="1">
    <location>
        <begin position="41"/>
        <end position="51"/>
    </location>
</feature>
<dbReference type="EMBL" id="VSRR010004347">
    <property type="protein sequence ID" value="MPC39377.1"/>
    <property type="molecule type" value="Genomic_DNA"/>
</dbReference>
<gene>
    <name evidence="2" type="ORF">E2C01_032912</name>
</gene>
<feature type="region of interest" description="Disordered" evidence="1">
    <location>
        <begin position="25"/>
        <end position="51"/>
    </location>
</feature>
<organism evidence="2 3">
    <name type="scientific">Portunus trituberculatus</name>
    <name type="common">Swimming crab</name>
    <name type="synonym">Neptunus trituberculatus</name>
    <dbReference type="NCBI Taxonomy" id="210409"/>
    <lineage>
        <taxon>Eukaryota</taxon>
        <taxon>Metazoa</taxon>
        <taxon>Ecdysozoa</taxon>
        <taxon>Arthropoda</taxon>
        <taxon>Crustacea</taxon>
        <taxon>Multicrustacea</taxon>
        <taxon>Malacostraca</taxon>
        <taxon>Eumalacostraca</taxon>
        <taxon>Eucarida</taxon>
        <taxon>Decapoda</taxon>
        <taxon>Pleocyemata</taxon>
        <taxon>Brachyura</taxon>
        <taxon>Eubrachyura</taxon>
        <taxon>Portunoidea</taxon>
        <taxon>Portunidae</taxon>
        <taxon>Portuninae</taxon>
        <taxon>Portunus</taxon>
    </lineage>
</organism>
<dbReference type="Proteomes" id="UP000324222">
    <property type="component" value="Unassembled WGS sequence"/>
</dbReference>
<name>A0A5B7F1L5_PORTR</name>
<dbReference type="AlphaFoldDB" id="A0A5B7F1L5"/>
<comment type="caution">
    <text evidence="2">The sequence shown here is derived from an EMBL/GenBank/DDBJ whole genome shotgun (WGS) entry which is preliminary data.</text>
</comment>
<accession>A0A5B7F1L5</accession>
<evidence type="ECO:0000313" key="2">
    <source>
        <dbReference type="EMBL" id="MPC39377.1"/>
    </source>
</evidence>
<protein>
    <submittedName>
        <fullName evidence="2">Uncharacterized protein</fullName>
    </submittedName>
</protein>
<evidence type="ECO:0000256" key="1">
    <source>
        <dbReference type="SAM" id="MobiDB-lite"/>
    </source>
</evidence>
<dbReference type="OrthoDB" id="6374276at2759"/>
<sequence>MGQVSKRNKQRKDAWNMIHILTSPTTTTLTTATPQPTTSHTEQRQGNEEEKASLLTVREALLQNIEKGKDVENDKLVMTKRRLKNLLSLHSSYPDPAFDYSLEPDVYKNTIPMHCTACNFKNTSQPEKVRAGCRKKSLFMTNISLTGGD</sequence>
<proteinExistence type="predicted"/>
<evidence type="ECO:0000313" key="3">
    <source>
        <dbReference type="Proteomes" id="UP000324222"/>
    </source>
</evidence>